<dbReference type="Proteomes" id="UP000691718">
    <property type="component" value="Unassembled WGS sequence"/>
</dbReference>
<organism evidence="2 3">
    <name type="scientific">Parnassius apollo</name>
    <name type="common">Apollo butterfly</name>
    <name type="synonym">Papilio apollo</name>
    <dbReference type="NCBI Taxonomy" id="110799"/>
    <lineage>
        <taxon>Eukaryota</taxon>
        <taxon>Metazoa</taxon>
        <taxon>Ecdysozoa</taxon>
        <taxon>Arthropoda</taxon>
        <taxon>Hexapoda</taxon>
        <taxon>Insecta</taxon>
        <taxon>Pterygota</taxon>
        <taxon>Neoptera</taxon>
        <taxon>Endopterygota</taxon>
        <taxon>Lepidoptera</taxon>
        <taxon>Glossata</taxon>
        <taxon>Ditrysia</taxon>
        <taxon>Papilionoidea</taxon>
        <taxon>Papilionidae</taxon>
        <taxon>Parnassiinae</taxon>
        <taxon>Parnassini</taxon>
        <taxon>Parnassius</taxon>
        <taxon>Parnassius</taxon>
    </lineage>
</organism>
<protein>
    <submittedName>
        <fullName evidence="2">(apollo) hypothetical protein</fullName>
    </submittedName>
</protein>
<comment type="caution">
    <text evidence="2">The sequence shown here is derived from an EMBL/GenBank/DDBJ whole genome shotgun (WGS) entry which is preliminary data.</text>
</comment>
<name>A0A8S3XJ45_PARAO</name>
<proteinExistence type="predicted"/>
<dbReference type="EMBL" id="CAJQZP010001172">
    <property type="protein sequence ID" value="CAG5025789.1"/>
    <property type="molecule type" value="Genomic_DNA"/>
</dbReference>
<reference evidence="2" key="1">
    <citation type="submission" date="2021-04" db="EMBL/GenBank/DDBJ databases">
        <authorList>
            <person name="Tunstrom K."/>
        </authorList>
    </citation>
    <scope>NUCLEOTIDE SEQUENCE</scope>
</reference>
<feature type="chain" id="PRO_5035866604" evidence="1">
    <location>
        <begin position="18"/>
        <end position="68"/>
    </location>
</feature>
<accession>A0A8S3XJ45</accession>
<evidence type="ECO:0000313" key="2">
    <source>
        <dbReference type="EMBL" id="CAG5025789.1"/>
    </source>
</evidence>
<keyword evidence="3" id="KW-1185">Reference proteome</keyword>
<evidence type="ECO:0000313" key="3">
    <source>
        <dbReference type="Proteomes" id="UP000691718"/>
    </source>
</evidence>
<dbReference type="AlphaFoldDB" id="A0A8S3XJ45"/>
<sequence>MIGKLVVLFAILALALARPQLYPGYNYGTYSAGYPGYYGYTGYSSPYAYNGYGTYGAAPYNNFGYGYY</sequence>
<feature type="signal peptide" evidence="1">
    <location>
        <begin position="1"/>
        <end position="17"/>
    </location>
</feature>
<evidence type="ECO:0000256" key="1">
    <source>
        <dbReference type="SAM" id="SignalP"/>
    </source>
</evidence>
<keyword evidence="1" id="KW-0732">Signal</keyword>
<gene>
    <name evidence="2" type="ORF">PAPOLLO_LOCUS18483</name>
</gene>